<dbReference type="GeneID" id="13302276"/>
<name>A0A5C0XN79_PYRFU</name>
<dbReference type="EMBL" id="CP023154">
    <property type="protein sequence ID" value="QEK78179.1"/>
    <property type="molecule type" value="Genomic_DNA"/>
</dbReference>
<dbReference type="RefSeq" id="WP_011011583.1">
    <property type="nucleotide sequence ID" value="NC_003413.1"/>
</dbReference>
<sequence length="96" mass="10813">MLIAKPCTSMGGVLVQLYLWDKEVKIEISKLAQELKQKGYKIKTLIPGIMVVTEIDGYEASIYPSGKIIIKDLRDEKKAEEIARKIYDLAGVNIED</sequence>
<dbReference type="AlphaFoldDB" id="A0A5C0XN79"/>
<organism evidence="1 2">
    <name type="scientific">Pyrococcus furiosus (strain ATCC 43587 / DSM 3638 / JCM 8422 / Vc1)</name>
    <dbReference type="NCBI Taxonomy" id="186497"/>
    <lineage>
        <taxon>Archaea</taxon>
        <taxon>Methanobacteriati</taxon>
        <taxon>Methanobacteriota</taxon>
        <taxon>Thermococci</taxon>
        <taxon>Thermococcales</taxon>
        <taxon>Thermococcaceae</taxon>
        <taxon>Pyrococcus</taxon>
    </lineage>
</organism>
<reference evidence="1 2" key="1">
    <citation type="submission" date="2017-08" db="EMBL/GenBank/DDBJ databases">
        <title>Resequencing and Reannotation of the genome of Pyrococcus furiosus type strain DSM3638.</title>
        <authorList>
            <person name="Reichelt R.M."/>
            <person name="Bunk B."/>
        </authorList>
    </citation>
    <scope>NUCLEOTIDE SEQUENCE [LARGE SCALE GENOMIC DNA]</scope>
    <source>
        <strain evidence="1 2">DSM 3638</strain>
    </source>
</reference>
<dbReference type="Pfam" id="PF00352">
    <property type="entry name" value="TBP"/>
    <property type="match status" value="1"/>
</dbReference>
<proteinExistence type="predicted"/>
<dbReference type="Proteomes" id="UP000324354">
    <property type="component" value="Chromosome"/>
</dbReference>
<dbReference type="GO" id="GO:0003677">
    <property type="term" value="F:DNA binding"/>
    <property type="evidence" value="ECO:0007669"/>
    <property type="project" value="InterPro"/>
</dbReference>
<protein>
    <submittedName>
        <fullName evidence="1">Uncharacterized protein</fullName>
    </submittedName>
</protein>
<evidence type="ECO:0000313" key="1">
    <source>
        <dbReference type="EMBL" id="QEK78179.1"/>
    </source>
</evidence>
<accession>A0A5C0XN79</accession>
<evidence type="ECO:0000313" key="2">
    <source>
        <dbReference type="Proteomes" id="UP000324354"/>
    </source>
</evidence>
<dbReference type="GeneID" id="41712267"/>
<gene>
    <name evidence="1" type="ORF">PFDSM3638_02320</name>
</gene>
<dbReference type="InterPro" id="IPR000814">
    <property type="entry name" value="TBP"/>
</dbReference>
<dbReference type="GO" id="GO:0006352">
    <property type="term" value="P:DNA-templated transcription initiation"/>
    <property type="evidence" value="ECO:0007669"/>
    <property type="project" value="InterPro"/>
</dbReference>
<dbReference type="OrthoDB" id="89477at2157"/>